<sequence length="282" mass="31893">MKFIVLIVVMGLRRMDLGWSTLLADDERHQRWLQRCGSRIGQPARVWWVAVLLPAVLIAWAACWLSGFWGQLLVLGLGILLLLWLLGSYSEFRYVDELLVRGRMNDPDGFSALATDEFSVTGVPGDPAYHQQLNEQILAREERLFVAIFWLVLLGFGAAFLVVMNHAWLQHKRRHGREEDAPVWQQTLDNWLSLPPRQLLILSMALAGNFSAAMNRMRGSWWQLPPSASLLLSVAHVAQEESSEACPATLNIALDQLEALHGLLLRCVAIWLIVAALWIMLL</sequence>
<evidence type="ECO:0000313" key="2">
    <source>
        <dbReference type="EMBL" id="CAL16069.1"/>
    </source>
</evidence>
<dbReference type="InterPro" id="IPR052966">
    <property type="entry name" value="Beta-lactamase_Reg"/>
</dbReference>
<dbReference type="STRING" id="393595.ABO_0621"/>
<organism evidence="2 3">
    <name type="scientific">Alcanivorax borkumensis (strain ATCC 700651 / DSM 11573 / NCIMB 13689 / SK2)</name>
    <dbReference type="NCBI Taxonomy" id="393595"/>
    <lineage>
        <taxon>Bacteria</taxon>
        <taxon>Pseudomonadati</taxon>
        <taxon>Pseudomonadota</taxon>
        <taxon>Gammaproteobacteria</taxon>
        <taxon>Oceanospirillales</taxon>
        <taxon>Alcanivoracaceae</taxon>
        <taxon>Alcanivorax</taxon>
    </lineage>
</organism>
<dbReference type="OrthoDB" id="6080303at2"/>
<feature type="transmembrane region" description="Helical" evidence="1">
    <location>
        <begin position="48"/>
        <end position="65"/>
    </location>
</feature>
<keyword evidence="1" id="KW-1133">Transmembrane helix</keyword>
<dbReference type="eggNOG" id="COG3725">
    <property type="taxonomic scope" value="Bacteria"/>
</dbReference>
<dbReference type="GO" id="GO:0005886">
    <property type="term" value="C:plasma membrane"/>
    <property type="evidence" value="ECO:0007669"/>
    <property type="project" value="TreeGrafter"/>
</dbReference>
<feature type="transmembrane region" description="Helical" evidence="1">
    <location>
        <begin position="263"/>
        <end position="281"/>
    </location>
</feature>
<dbReference type="PANTHER" id="PTHR38684:SF1">
    <property type="entry name" value="PROTEIN AMPE"/>
    <property type="match status" value="1"/>
</dbReference>
<keyword evidence="3" id="KW-1185">Reference proteome</keyword>
<dbReference type="HOGENOM" id="CLU_985656_0_0_6"/>
<keyword evidence="1" id="KW-0812">Transmembrane</keyword>
<gene>
    <name evidence="2" type="primary">ampE</name>
    <name evidence="2" type="ordered locus">ABO_0621</name>
</gene>
<keyword evidence="1" id="KW-0472">Membrane</keyword>
<name>Q0VRX9_ALCBS</name>
<proteinExistence type="predicted"/>
<evidence type="ECO:0000256" key="1">
    <source>
        <dbReference type="SAM" id="Phobius"/>
    </source>
</evidence>
<feature type="transmembrane region" description="Helical" evidence="1">
    <location>
        <begin position="72"/>
        <end position="90"/>
    </location>
</feature>
<dbReference type="EMBL" id="AM286690">
    <property type="protein sequence ID" value="CAL16069.1"/>
    <property type="molecule type" value="Genomic_DNA"/>
</dbReference>
<reference evidence="2 3" key="1">
    <citation type="journal article" date="2006" name="Nat. Biotechnol.">
        <title>Genome sequence of the ubiquitous hydrocarbon-degrading marine bacterium Alcanivorax borkumensis.</title>
        <authorList>
            <person name="Schneiker S."/>
            <person name="Martins dos Santos V.A.P."/>
            <person name="Bartels D."/>
            <person name="Bekel T."/>
            <person name="Brecht M."/>
            <person name="Buhrmester J."/>
            <person name="Chernikova T.N."/>
            <person name="Denaro R."/>
            <person name="Ferrer M."/>
            <person name="Gertler C."/>
            <person name="Goesmann A."/>
            <person name="Golyshina O.V."/>
            <person name="Kaminski F."/>
            <person name="Khachane A.N."/>
            <person name="Lang S."/>
            <person name="Linke B."/>
            <person name="McHardy A.C."/>
            <person name="Meyer F."/>
            <person name="Nechitaylo T."/>
            <person name="Puehler A."/>
            <person name="Regenhardt D."/>
            <person name="Rupp O."/>
            <person name="Sabirova J.S."/>
            <person name="Selbitschka W."/>
            <person name="Yakimov M.M."/>
            <person name="Timmis K.N."/>
            <person name="Vorhoelter F.-J."/>
            <person name="Weidner S."/>
            <person name="Kaiser O."/>
            <person name="Golyshin P.N."/>
        </authorList>
    </citation>
    <scope>NUCLEOTIDE SEQUENCE [LARGE SCALE GENOMIC DNA]</scope>
    <source>
        <strain evidence="3">ATCC 700651 / DSM 11573 / NCIMB 13689 / SK2</strain>
    </source>
</reference>
<dbReference type="AlphaFoldDB" id="Q0VRX9"/>
<dbReference type="PANTHER" id="PTHR38684">
    <property type="entry name" value="PROTEIN AMPE"/>
    <property type="match status" value="1"/>
</dbReference>
<dbReference type="KEGG" id="abo:ABO_0621"/>
<dbReference type="Proteomes" id="UP000008871">
    <property type="component" value="Chromosome"/>
</dbReference>
<feature type="transmembrane region" description="Helical" evidence="1">
    <location>
        <begin position="144"/>
        <end position="164"/>
    </location>
</feature>
<dbReference type="RefSeq" id="WP_011587906.1">
    <property type="nucleotide sequence ID" value="NC_008260.1"/>
</dbReference>
<accession>Q0VRX9</accession>
<dbReference type="GO" id="GO:0046677">
    <property type="term" value="P:response to antibiotic"/>
    <property type="evidence" value="ECO:0007669"/>
    <property type="project" value="TreeGrafter"/>
</dbReference>
<protein>
    <submittedName>
        <fullName evidence="2">Inner membrane protein AmpE</fullName>
    </submittedName>
</protein>
<feature type="transmembrane region" description="Helical" evidence="1">
    <location>
        <begin position="199"/>
        <end position="217"/>
    </location>
</feature>
<evidence type="ECO:0000313" key="3">
    <source>
        <dbReference type="Proteomes" id="UP000008871"/>
    </source>
</evidence>